<evidence type="ECO:0000256" key="2">
    <source>
        <dbReference type="ARBA" id="ARBA00029447"/>
    </source>
</evidence>
<dbReference type="Pfam" id="PF00015">
    <property type="entry name" value="MCPsignal"/>
    <property type="match status" value="1"/>
</dbReference>
<feature type="coiled-coil region" evidence="4">
    <location>
        <begin position="8"/>
        <end position="49"/>
    </location>
</feature>
<name>A0ABT8T8I3_9BACT</name>
<dbReference type="PANTHER" id="PTHR32089">
    <property type="entry name" value="METHYL-ACCEPTING CHEMOTAXIS PROTEIN MCPB"/>
    <property type="match status" value="1"/>
</dbReference>
<dbReference type="InterPro" id="IPR004089">
    <property type="entry name" value="MCPsignal_dom"/>
</dbReference>
<dbReference type="Gene3D" id="1.20.120.30">
    <property type="entry name" value="Aspartate receptor, ligand-binding domain"/>
    <property type="match status" value="1"/>
</dbReference>
<accession>A0ABT8T8I3</accession>
<dbReference type="SUPFAM" id="SSF58104">
    <property type="entry name" value="Methyl-accepting chemotaxis protein (MCP) signaling domain"/>
    <property type="match status" value="1"/>
</dbReference>
<protein>
    <submittedName>
        <fullName evidence="6">Methyl-accepting chemotaxis protein</fullName>
    </submittedName>
</protein>
<comment type="caution">
    <text evidence="6">The sequence shown here is derived from an EMBL/GenBank/DDBJ whole genome shotgun (WGS) entry which is preliminary data.</text>
</comment>
<organism evidence="6 7">
    <name type="scientific">Campylobacter magnus</name>
    <dbReference type="NCBI Taxonomy" id="3026462"/>
    <lineage>
        <taxon>Bacteria</taxon>
        <taxon>Pseudomonadati</taxon>
        <taxon>Campylobacterota</taxon>
        <taxon>Epsilonproteobacteria</taxon>
        <taxon>Campylobacterales</taxon>
        <taxon>Campylobacteraceae</taxon>
        <taxon>Campylobacter</taxon>
    </lineage>
</organism>
<feature type="domain" description="Methyl-accepting transducer" evidence="5">
    <location>
        <begin position="87"/>
        <end position="266"/>
    </location>
</feature>
<evidence type="ECO:0000259" key="5">
    <source>
        <dbReference type="PROSITE" id="PS50111"/>
    </source>
</evidence>
<dbReference type="PANTHER" id="PTHR32089:SF112">
    <property type="entry name" value="LYSOZYME-LIKE PROTEIN-RELATED"/>
    <property type="match status" value="1"/>
</dbReference>
<evidence type="ECO:0000313" key="6">
    <source>
        <dbReference type="EMBL" id="MDO2409770.1"/>
    </source>
</evidence>
<evidence type="ECO:0000256" key="1">
    <source>
        <dbReference type="ARBA" id="ARBA00023224"/>
    </source>
</evidence>
<evidence type="ECO:0000256" key="4">
    <source>
        <dbReference type="SAM" id="Coils"/>
    </source>
</evidence>
<dbReference type="InterPro" id="IPR004090">
    <property type="entry name" value="Chemotax_Me-accpt_rcpt"/>
</dbReference>
<dbReference type="InterPro" id="IPR025991">
    <property type="entry name" value="Chemoreceptor_zinc-bind_dom"/>
</dbReference>
<proteinExistence type="inferred from homology"/>
<dbReference type="Pfam" id="PF13682">
    <property type="entry name" value="CZB"/>
    <property type="match status" value="1"/>
</dbReference>
<reference evidence="6 7" key="1">
    <citation type="submission" date="2023-06" db="EMBL/GenBank/DDBJ databases">
        <title>Campylobacter magnum sp. nov., isolated from cecal contents of domestic pigs (Sus scrofa domesticus).</title>
        <authorList>
            <person name="Papic B."/>
            <person name="Gruntar I."/>
        </authorList>
    </citation>
    <scope>NUCLEOTIDE SEQUENCE [LARGE SCALE GENOMIC DNA]</scope>
    <source>
        <strain evidence="7">34484-21</strain>
    </source>
</reference>
<sequence length="378" mass="42281">MFGNSKELEVLKQQLANAQELIAQKDNHINELEKKLEKVQFEFAQFQEKCFIEAIESMNKGVVDCVKEIQSDIEGNLDVNQLSAHIVAENIAHIRELDEVSHNLADSLTHISQSANRSRATAENLNKSVDEISNVINLIKDISDQTNLLALNAAIEAARAGEHGRGFAVVADEVRNLAERTQKATSEVEMNINLLKQNSGEMFSQSEEVEQISNQSSEHISEFTRKFAALTEQSHNIQKSSTFIANSIFFNLVKLDHIAFKVNGYNRVFNRTGETLADHTSCRMGKWYTGKGKETFGKLPEFTKLEAPHKAVHDKINSAISLAKKCDDFECQNNKPQIIESLVAAEAASLQLFDTFKELSCNAKRNLEALLEKEGQSN</sequence>
<dbReference type="EMBL" id="JAULJQ010000007">
    <property type="protein sequence ID" value="MDO2409770.1"/>
    <property type="molecule type" value="Genomic_DNA"/>
</dbReference>
<gene>
    <name evidence="6" type="ORF">Q2362_06625</name>
</gene>
<keyword evidence="1 3" id="KW-0807">Transducer</keyword>
<dbReference type="Proteomes" id="UP001171111">
    <property type="component" value="Unassembled WGS sequence"/>
</dbReference>
<dbReference type="Gene3D" id="1.10.287.950">
    <property type="entry name" value="Methyl-accepting chemotaxis protein"/>
    <property type="match status" value="1"/>
</dbReference>
<evidence type="ECO:0000256" key="3">
    <source>
        <dbReference type="PROSITE-ProRule" id="PRU00284"/>
    </source>
</evidence>
<comment type="similarity">
    <text evidence="2">Belongs to the methyl-accepting chemotaxis (MCP) protein family.</text>
</comment>
<keyword evidence="7" id="KW-1185">Reference proteome</keyword>
<dbReference type="PRINTS" id="PR00260">
    <property type="entry name" value="CHEMTRNSDUCR"/>
</dbReference>
<dbReference type="PROSITE" id="PS50111">
    <property type="entry name" value="CHEMOTAXIS_TRANSDUC_2"/>
    <property type="match status" value="1"/>
</dbReference>
<evidence type="ECO:0000313" key="7">
    <source>
        <dbReference type="Proteomes" id="UP001171111"/>
    </source>
</evidence>
<keyword evidence="4" id="KW-0175">Coiled coil</keyword>
<dbReference type="SMART" id="SM00283">
    <property type="entry name" value="MA"/>
    <property type="match status" value="1"/>
</dbReference>